<dbReference type="RefSeq" id="WP_377360081.1">
    <property type="nucleotide sequence ID" value="NZ_JBHTCM010000016.1"/>
</dbReference>
<dbReference type="Proteomes" id="UP001596456">
    <property type="component" value="Unassembled WGS sequence"/>
</dbReference>
<dbReference type="EMBL" id="JBHTCM010000016">
    <property type="protein sequence ID" value="MFC7334531.1"/>
    <property type="molecule type" value="Genomic_DNA"/>
</dbReference>
<sequence length="90" mass="9277">MDSANATPLPATAMAHIASADNALLDVSLGLEALETIAAGLRHEGAPDDDWDAVANRLIWATRSITRHVDDCRAALDAAAKAGATAKKEG</sequence>
<protein>
    <submittedName>
        <fullName evidence="1">Uncharacterized protein</fullName>
    </submittedName>
</protein>
<accession>A0ABW2KWU4</accession>
<proteinExistence type="predicted"/>
<keyword evidence="2" id="KW-1185">Reference proteome</keyword>
<reference evidence="2" key="1">
    <citation type="journal article" date="2019" name="Int. J. Syst. Evol. Microbiol.">
        <title>The Global Catalogue of Microorganisms (GCM) 10K type strain sequencing project: providing services to taxonomists for standard genome sequencing and annotation.</title>
        <authorList>
            <consortium name="The Broad Institute Genomics Platform"/>
            <consortium name="The Broad Institute Genome Sequencing Center for Infectious Disease"/>
            <person name="Wu L."/>
            <person name="Ma J."/>
        </authorList>
    </citation>
    <scope>NUCLEOTIDE SEQUENCE [LARGE SCALE GENOMIC DNA]</scope>
    <source>
        <strain evidence="2">CGMCC 1.16275</strain>
    </source>
</reference>
<organism evidence="1 2">
    <name type="scientific">Rhodocista pekingensis</name>
    <dbReference type="NCBI Taxonomy" id="201185"/>
    <lineage>
        <taxon>Bacteria</taxon>
        <taxon>Pseudomonadati</taxon>
        <taxon>Pseudomonadota</taxon>
        <taxon>Alphaproteobacteria</taxon>
        <taxon>Rhodospirillales</taxon>
        <taxon>Azospirillaceae</taxon>
        <taxon>Rhodocista</taxon>
    </lineage>
</organism>
<evidence type="ECO:0000313" key="1">
    <source>
        <dbReference type="EMBL" id="MFC7334531.1"/>
    </source>
</evidence>
<evidence type="ECO:0000313" key="2">
    <source>
        <dbReference type="Proteomes" id="UP001596456"/>
    </source>
</evidence>
<name>A0ABW2KWU4_9PROT</name>
<comment type="caution">
    <text evidence="1">The sequence shown here is derived from an EMBL/GenBank/DDBJ whole genome shotgun (WGS) entry which is preliminary data.</text>
</comment>
<gene>
    <name evidence="1" type="ORF">ACFQPS_15290</name>
</gene>